<dbReference type="Proteomes" id="UP000245207">
    <property type="component" value="Unassembled WGS sequence"/>
</dbReference>
<keyword evidence="1" id="KW-0472">Membrane</keyword>
<comment type="caution">
    <text evidence="2">The sequence shown here is derived from an EMBL/GenBank/DDBJ whole genome shotgun (WGS) entry which is preliminary data.</text>
</comment>
<proteinExistence type="predicted"/>
<dbReference type="STRING" id="35608.A0A2U1KEN1"/>
<dbReference type="EMBL" id="PKPP01020414">
    <property type="protein sequence ID" value="PWA35229.1"/>
    <property type="molecule type" value="Genomic_DNA"/>
</dbReference>
<organism evidence="2 3">
    <name type="scientific">Artemisia annua</name>
    <name type="common">Sweet wormwood</name>
    <dbReference type="NCBI Taxonomy" id="35608"/>
    <lineage>
        <taxon>Eukaryota</taxon>
        <taxon>Viridiplantae</taxon>
        <taxon>Streptophyta</taxon>
        <taxon>Embryophyta</taxon>
        <taxon>Tracheophyta</taxon>
        <taxon>Spermatophyta</taxon>
        <taxon>Magnoliopsida</taxon>
        <taxon>eudicotyledons</taxon>
        <taxon>Gunneridae</taxon>
        <taxon>Pentapetalae</taxon>
        <taxon>asterids</taxon>
        <taxon>campanulids</taxon>
        <taxon>Asterales</taxon>
        <taxon>Asteraceae</taxon>
        <taxon>Asteroideae</taxon>
        <taxon>Anthemideae</taxon>
        <taxon>Artemisiinae</taxon>
        <taxon>Artemisia</taxon>
    </lineage>
</organism>
<evidence type="ECO:0000313" key="3">
    <source>
        <dbReference type="Proteomes" id="UP000245207"/>
    </source>
</evidence>
<reference evidence="2 3" key="1">
    <citation type="journal article" date="2018" name="Mol. Plant">
        <title>The genome of Artemisia annua provides insight into the evolution of Asteraceae family and artemisinin biosynthesis.</title>
        <authorList>
            <person name="Shen Q."/>
            <person name="Zhang L."/>
            <person name="Liao Z."/>
            <person name="Wang S."/>
            <person name="Yan T."/>
            <person name="Shi P."/>
            <person name="Liu M."/>
            <person name="Fu X."/>
            <person name="Pan Q."/>
            <person name="Wang Y."/>
            <person name="Lv Z."/>
            <person name="Lu X."/>
            <person name="Zhang F."/>
            <person name="Jiang W."/>
            <person name="Ma Y."/>
            <person name="Chen M."/>
            <person name="Hao X."/>
            <person name="Li L."/>
            <person name="Tang Y."/>
            <person name="Lv G."/>
            <person name="Zhou Y."/>
            <person name="Sun X."/>
            <person name="Brodelius P.E."/>
            <person name="Rose J.K.C."/>
            <person name="Tang K."/>
        </authorList>
    </citation>
    <scope>NUCLEOTIDE SEQUENCE [LARGE SCALE GENOMIC DNA]</scope>
    <source>
        <strain evidence="3">cv. Huhao1</strain>
        <tissue evidence="2">Leaf</tissue>
    </source>
</reference>
<keyword evidence="1" id="KW-1133">Transmembrane helix</keyword>
<accession>A0A2U1KEN1</accession>
<evidence type="ECO:0000313" key="2">
    <source>
        <dbReference type="EMBL" id="PWA35229.1"/>
    </source>
</evidence>
<evidence type="ECO:0000256" key="1">
    <source>
        <dbReference type="SAM" id="Phobius"/>
    </source>
</evidence>
<gene>
    <name evidence="2" type="ORF">CTI12_AA611510</name>
</gene>
<keyword evidence="1" id="KW-0812">Transmembrane</keyword>
<protein>
    <submittedName>
        <fullName evidence="2">Uncharacterized protein</fullName>
    </submittedName>
</protein>
<dbReference type="AlphaFoldDB" id="A0A2U1KEN1"/>
<keyword evidence="3" id="KW-1185">Reference proteome</keyword>
<sequence length="75" mass="8360">MVQLPEQEYDHLWLQKDKVPNDQAHQPHAQAHTLCRGFAPSEVANDRAEQYQGKVTTYVIIACIVAAVGGSIFLL</sequence>
<feature type="transmembrane region" description="Helical" evidence="1">
    <location>
        <begin position="55"/>
        <end position="74"/>
    </location>
</feature>
<name>A0A2U1KEN1_ARTAN</name>